<dbReference type="InterPro" id="IPR008928">
    <property type="entry name" value="6-hairpin_glycosidase_sf"/>
</dbReference>
<feature type="region of interest" description="Disordered" evidence="10">
    <location>
        <begin position="1"/>
        <end position="25"/>
    </location>
</feature>
<dbReference type="EC" id="5.1.3.8" evidence="2"/>
<dbReference type="InterPro" id="IPR006342">
    <property type="entry name" value="FkbM_mtfrase"/>
</dbReference>
<evidence type="ECO:0000256" key="9">
    <source>
        <dbReference type="ARBA" id="ARBA00046544"/>
    </source>
</evidence>
<dbReference type="Pfam" id="PF07221">
    <property type="entry name" value="GlcNAc_2-epim"/>
    <property type="match status" value="1"/>
</dbReference>
<protein>
    <recommendedName>
        <fullName evidence="3">N-acylglucosamine 2-epimerase</fullName>
        <ecNumber evidence="2">5.1.3.8</ecNumber>
    </recommendedName>
    <alternativeName>
        <fullName evidence="7">GlcNAc 2-epimerase</fullName>
    </alternativeName>
    <alternativeName>
        <fullName evidence="5">N-acetyl-D-glucosamine 2-epimerase</fullName>
    </alternativeName>
    <alternativeName>
        <fullName evidence="6">Renin-binding protein</fullName>
    </alternativeName>
</protein>
<evidence type="ECO:0000256" key="5">
    <source>
        <dbReference type="ARBA" id="ARBA00031608"/>
    </source>
</evidence>
<evidence type="ECO:0000256" key="8">
    <source>
        <dbReference type="ARBA" id="ARBA00034243"/>
    </source>
</evidence>
<organism evidence="12 13">
    <name type="scientific">Durusdinium trenchii</name>
    <dbReference type="NCBI Taxonomy" id="1381693"/>
    <lineage>
        <taxon>Eukaryota</taxon>
        <taxon>Sar</taxon>
        <taxon>Alveolata</taxon>
        <taxon>Dinophyceae</taxon>
        <taxon>Suessiales</taxon>
        <taxon>Symbiodiniaceae</taxon>
        <taxon>Durusdinium</taxon>
    </lineage>
</organism>
<dbReference type="InterPro" id="IPR029063">
    <property type="entry name" value="SAM-dependent_MTases_sf"/>
</dbReference>
<dbReference type="SUPFAM" id="SSF53335">
    <property type="entry name" value="S-adenosyl-L-methionine-dependent methyltransferases"/>
    <property type="match status" value="1"/>
</dbReference>
<accession>A0ABP0MRK9</accession>
<feature type="compositionally biased region" description="Polar residues" evidence="10">
    <location>
        <begin position="14"/>
        <end position="25"/>
    </location>
</feature>
<dbReference type="EMBL" id="CAXAMN010018891">
    <property type="protein sequence ID" value="CAK9053342.1"/>
    <property type="molecule type" value="Genomic_DNA"/>
</dbReference>
<evidence type="ECO:0000256" key="4">
    <source>
        <dbReference type="ARBA" id="ARBA00023235"/>
    </source>
</evidence>
<evidence type="ECO:0000256" key="7">
    <source>
        <dbReference type="ARBA" id="ARBA00033215"/>
    </source>
</evidence>
<dbReference type="SUPFAM" id="SSF48208">
    <property type="entry name" value="Six-hairpin glycosidases"/>
    <property type="match status" value="1"/>
</dbReference>
<keyword evidence="4" id="KW-0413">Isomerase</keyword>
<evidence type="ECO:0000313" key="12">
    <source>
        <dbReference type="EMBL" id="CAK9053342.1"/>
    </source>
</evidence>
<evidence type="ECO:0000256" key="3">
    <source>
        <dbReference type="ARBA" id="ARBA00014959"/>
    </source>
</evidence>
<evidence type="ECO:0000259" key="11">
    <source>
        <dbReference type="Pfam" id="PF05050"/>
    </source>
</evidence>
<evidence type="ECO:0000256" key="10">
    <source>
        <dbReference type="SAM" id="MobiDB-lite"/>
    </source>
</evidence>
<dbReference type="Proteomes" id="UP001642484">
    <property type="component" value="Unassembled WGS sequence"/>
</dbReference>
<evidence type="ECO:0000256" key="6">
    <source>
        <dbReference type="ARBA" id="ARBA00031909"/>
    </source>
</evidence>
<dbReference type="Gene3D" id="3.40.50.150">
    <property type="entry name" value="Vaccinia Virus protein VP39"/>
    <property type="match status" value="1"/>
</dbReference>
<dbReference type="NCBIfam" id="TIGR01444">
    <property type="entry name" value="fkbM_fam"/>
    <property type="match status" value="1"/>
</dbReference>
<comment type="subunit">
    <text evidence="9">Homodimer. Forms a heterodimer with renin and inhibits its activity.</text>
</comment>
<reference evidence="12 13" key="1">
    <citation type="submission" date="2024-02" db="EMBL/GenBank/DDBJ databases">
        <authorList>
            <person name="Chen Y."/>
            <person name="Shah S."/>
            <person name="Dougan E. K."/>
            <person name="Thang M."/>
            <person name="Chan C."/>
        </authorList>
    </citation>
    <scope>NUCLEOTIDE SEQUENCE [LARGE SCALE GENOMIC DNA]</scope>
</reference>
<comment type="similarity">
    <text evidence="1">Belongs to the N-acylglucosamine 2-epimerase family.</text>
</comment>
<comment type="catalytic activity">
    <reaction evidence="8">
        <text>an N-acyl-D-glucosamine = an N-acyl-D-mannosamine</text>
        <dbReference type="Rhea" id="RHEA:19033"/>
        <dbReference type="ChEBI" id="CHEBI:16062"/>
        <dbReference type="ChEBI" id="CHEBI:17274"/>
        <dbReference type="EC" id="5.1.3.8"/>
    </reaction>
    <physiologicalReaction direction="left-to-right" evidence="8">
        <dbReference type="Rhea" id="RHEA:19034"/>
    </physiologicalReaction>
    <physiologicalReaction direction="right-to-left" evidence="8">
        <dbReference type="Rhea" id="RHEA:19035"/>
    </physiologicalReaction>
</comment>
<sequence length="936" mass="105307">MNKDQGKSRFGVRGNSNAKQGRVSKNTEYFKQGRPQCVAMATDVLQRYCEKIKHELFQSVLPFWDRHSVDNEFGGFFACLDVDGDRYDDRKFMWLNGRQIYMYATICGAYTASELSELSTDRLSREKLLKDALNAAKFMYAHGVREGKVFFSLTREGEPYHFERKIFSACFLSLGLGSLGAVLKQDGRIDEGEGLVAKSLLLLKLIIGWSHDPSSLGREVCEGAPKTSPMNVPMILLNILDELQVKGAISVESAMAADIDVKQEEEWCVAEIMKHVRSNEQRVLEVVLADGSLCPGYDGRHMNPGHAIEAGWFILSYAQRTANHELAEVAEKMITWSFEAGWDKDHGGLFYFLDAEGRSPVFLEWDMKLWWPHNEAMIAFAMLYEASCKEEHLQAFVQVADYTLAHFSDPTHGEWFGYLNRTGQGADVRSAVARLEARMHALEGQSLRSDRRASELAGLAQALTEEQRALLIRLDRLEVPEDRLGRLEQEHRTLALELRLTVSVAEEAVVFVNQCEGGEPDLDGGDTLEAKVGGLTASVEKLQRQMAEAVEHSEANRWRARAYFGQIARRALWFWNGVVGVEALLGPLKQVFERSGRHGLLMDVGAHHGNASKAILSVLGQASTFLWDERVPQEHLELVLFEPHPANCAILRREMRRWRRGQGAEVNLVQAAVSDKPGKQLLYGQGEGGSLSPKVSVGRQQQNTSAAYSVNVVSLDSYLENRRFQGEVFLLKIDAEGFDPLFRRSTFRTWARRQHCAFGRSPSSVILGAQKLLTQRRVRYLVFEVDRAWFWASHGIRLEEVVEHLFSFGYLCFVMDIEALAPVYSFWWHPSFRHMTWSNVFCARESDPDLFAIFLSYGYTEASFWFAAVELQLVTLPPARSARESVAARRARRAGTQKGFCAKSEESICEPIQADLFAGCPFAGRGGTFSAEGGSP</sequence>
<dbReference type="InterPro" id="IPR012341">
    <property type="entry name" value="6hp_glycosidase-like_sf"/>
</dbReference>
<evidence type="ECO:0000256" key="1">
    <source>
        <dbReference type="ARBA" id="ARBA00008558"/>
    </source>
</evidence>
<dbReference type="Pfam" id="PF05050">
    <property type="entry name" value="Methyltransf_21"/>
    <property type="match status" value="1"/>
</dbReference>
<feature type="domain" description="Methyltransferase FkbM" evidence="11">
    <location>
        <begin position="603"/>
        <end position="739"/>
    </location>
</feature>
<dbReference type="InterPro" id="IPR010819">
    <property type="entry name" value="AGE/CE"/>
</dbReference>
<dbReference type="Gene3D" id="1.50.10.10">
    <property type="match status" value="1"/>
</dbReference>
<evidence type="ECO:0000256" key="2">
    <source>
        <dbReference type="ARBA" id="ARBA00013176"/>
    </source>
</evidence>
<dbReference type="PANTHER" id="PTHR15108">
    <property type="entry name" value="N-ACYLGLUCOSAMINE-2-EPIMERASE"/>
    <property type="match status" value="1"/>
</dbReference>
<gene>
    <name evidence="12" type="ORF">CCMP2556_LOCUS26824</name>
</gene>
<proteinExistence type="inferred from homology"/>
<comment type="caution">
    <text evidence="12">The sequence shown here is derived from an EMBL/GenBank/DDBJ whole genome shotgun (WGS) entry which is preliminary data.</text>
</comment>
<evidence type="ECO:0000313" key="13">
    <source>
        <dbReference type="Proteomes" id="UP001642484"/>
    </source>
</evidence>
<keyword evidence="13" id="KW-1185">Reference proteome</keyword>
<name>A0ABP0MRK9_9DINO</name>